<dbReference type="EMBL" id="WEGH01000001">
    <property type="protein sequence ID" value="MQY03522.1"/>
    <property type="molecule type" value="Genomic_DNA"/>
</dbReference>
<reference evidence="3 4" key="1">
    <citation type="submission" date="2019-10" db="EMBL/GenBank/DDBJ databases">
        <title>Actinomadura rubteroloni sp. nov. and Actinomadura macrotermitis sp. nov., isolated from the gut of fungus growing-termite Macrotermes natalensis.</title>
        <authorList>
            <person name="Benndorf R."/>
            <person name="Martin K."/>
            <person name="Kuefner M."/>
            <person name="De Beer W."/>
            <person name="Kaster A.-K."/>
            <person name="Vollmers J."/>
            <person name="Poulsen M."/>
            <person name="Beemelmanns C."/>
        </authorList>
    </citation>
    <scope>NUCLEOTIDE SEQUENCE [LARGE SCALE GENOMIC DNA]</scope>
    <source>
        <strain evidence="3 4">RB68</strain>
    </source>
</reference>
<accession>A0A7K0BRK6</accession>
<comment type="caution">
    <text evidence="3">The sequence shown here is derived from an EMBL/GenBank/DDBJ whole genome shotgun (WGS) entry which is preliminary data.</text>
</comment>
<feature type="compositionally biased region" description="Pro residues" evidence="2">
    <location>
        <begin position="135"/>
        <end position="148"/>
    </location>
</feature>
<dbReference type="AlphaFoldDB" id="A0A7K0BRK6"/>
<evidence type="ECO:0000256" key="2">
    <source>
        <dbReference type="SAM" id="MobiDB-lite"/>
    </source>
</evidence>
<feature type="coiled-coil region" evidence="1">
    <location>
        <begin position="167"/>
        <end position="237"/>
    </location>
</feature>
<keyword evidence="4" id="KW-1185">Reference proteome</keyword>
<dbReference type="RefSeq" id="WP_153531434.1">
    <property type="nucleotide sequence ID" value="NZ_WEGH01000001.1"/>
</dbReference>
<protein>
    <submittedName>
        <fullName evidence="3">Uncharacterized protein</fullName>
    </submittedName>
</protein>
<evidence type="ECO:0000313" key="4">
    <source>
        <dbReference type="Proteomes" id="UP000487268"/>
    </source>
</evidence>
<organism evidence="3 4">
    <name type="scientific">Actinomadura macrotermitis</name>
    <dbReference type="NCBI Taxonomy" id="2585200"/>
    <lineage>
        <taxon>Bacteria</taxon>
        <taxon>Bacillati</taxon>
        <taxon>Actinomycetota</taxon>
        <taxon>Actinomycetes</taxon>
        <taxon>Streptosporangiales</taxon>
        <taxon>Thermomonosporaceae</taxon>
        <taxon>Actinomadura</taxon>
    </lineage>
</organism>
<evidence type="ECO:0000256" key="1">
    <source>
        <dbReference type="SAM" id="Coils"/>
    </source>
</evidence>
<feature type="region of interest" description="Disordered" evidence="2">
    <location>
        <begin position="123"/>
        <end position="155"/>
    </location>
</feature>
<keyword evidence="1" id="KW-0175">Coiled coil</keyword>
<gene>
    <name evidence="3" type="ORF">ACRB68_15660</name>
</gene>
<evidence type="ECO:0000313" key="3">
    <source>
        <dbReference type="EMBL" id="MQY03522.1"/>
    </source>
</evidence>
<dbReference type="Proteomes" id="UP000487268">
    <property type="component" value="Unassembled WGS sequence"/>
</dbReference>
<name>A0A7K0BRK6_9ACTN</name>
<sequence length="402" mass="43475">MTDEPGVLLAPHLTADLAEHAVGATMLRVAAHALATLATDAIESYLYFSATIADAAATAQDGETWQAFLLRAEQAVTERVLRTNRDFLRFGDISVLLGFEQVRPQLATLAQPLLEDIRNRLSGTEAPASDEPEQTWPPPTPDPAPSPGEPCHEDEAAEAVERARRFSAELNRHYKAAENRAAALQAMEKEIQQRLDGLSTAAEELYEKMDQAFQQAADRHAEELATAQEQMRQTAERTRAMAAGHADFIVRHPVAARLVSREDDVEMGRALRGALVHALRAQDFTEVFASSFLAAVLPAPRTPVRAPERPEEELAAAVADLRELAKTLLEPSRVWTLRLTERLAGAGAPIFARPARVSPAAAAAFRLTAACLAAELRGLPEPGPATAARLRALIAATLLPPS</sequence>
<proteinExistence type="predicted"/>